<sequence length="377" mass="41504">MEFVSSARVQGYGSLLLIRLGSCTEPPLRRKAHNPGHVVQQNQVRCASANASRVGDRLKSRPESETESDSFSTTNPGAAFSALMASKFRNLTWETIIISFLLFFSVEHIRSSGRPASPRVHKTHFVKLGRLTGFYVKGTTFSVSTPPSAQALQRVRSILDCIKSSDVGLDEDDARQQERGFGYFGTNGRRGRHTPMVARWAPPISYLHLYECEDFSMGIFCLPTSARIPLHNHPGMTVLSKLLYGSMHVKAYDWVDPFDEQLNTDPSIPRPARLVVNRVFSAPCETATLHPTSGGNIHAFTAVTPCAVLDVLAPPYSAVTGRHCTYYRESIPVGSVTGGIANGGHQDEQSISLLEEFQPPDDFVVQRGEYRGPRVGP</sequence>
<dbReference type="SUPFAM" id="SSF51182">
    <property type="entry name" value="RmlC-like cupins"/>
    <property type="match status" value="1"/>
</dbReference>
<dbReference type="EC" id="1.13.11.20" evidence="3"/>
<gene>
    <name evidence="9" type="ORF">R1flu_014444</name>
</gene>
<evidence type="ECO:0000256" key="4">
    <source>
        <dbReference type="ARBA" id="ARBA00022723"/>
    </source>
</evidence>
<keyword evidence="6" id="KW-0408">Iron</keyword>
<keyword evidence="5" id="KW-0560">Oxidoreductase</keyword>
<dbReference type="PANTHER" id="PTHR22966:SF61">
    <property type="entry name" value="2-AMINOETHANETHIOL DIOXYGENASE"/>
    <property type="match status" value="1"/>
</dbReference>
<comment type="cofactor">
    <cofactor evidence="1">
        <name>Fe(2+)</name>
        <dbReference type="ChEBI" id="CHEBI:29033"/>
    </cofactor>
</comment>
<feature type="region of interest" description="Disordered" evidence="8">
    <location>
        <begin position="47"/>
        <end position="73"/>
    </location>
</feature>
<comment type="caution">
    <text evidence="9">The sequence shown here is derived from an EMBL/GenBank/DDBJ whole genome shotgun (WGS) entry which is preliminary data.</text>
</comment>
<dbReference type="InterPro" id="IPR011051">
    <property type="entry name" value="RmlC_Cupin_sf"/>
</dbReference>
<evidence type="ECO:0000256" key="7">
    <source>
        <dbReference type="ARBA" id="ARBA00024284"/>
    </source>
</evidence>
<evidence type="ECO:0000313" key="9">
    <source>
        <dbReference type="EMBL" id="KAL2629758.1"/>
    </source>
</evidence>
<comment type="similarity">
    <text evidence="2">Belongs to the cysteine dioxygenase family.</text>
</comment>
<evidence type="ECO:0000256" key="1">
    <source>
        <dbReference type="ARBA" id="ARBA00001954"/>
    </source>
</evidence>
<dbReference type="EMBL" id="JBHFFA010000004">
    <property type="protein sequence ID" value="KAL2629758.1"/>
    <property type="molecule type" value="Genomic_DNA"/>
</dbReference>
<comment type="catalytic activity">
    <reaction evidence="7">
        <text>L-cysteine + O2 = 3-sulfino-L-alanine + H(+)</text>
        <dbReference type="Rhea" id="RHEA:20441"/>
        <dbReference type="ChEBI" id="CHEBI:15378"/>
        <dbReference type="ChEBI" id="CHEBI:15379"/>
        <dbReference type="ChEBI" id="CHEBI:35235"/>
        <dbReference type="ChEBI" id="CHEBI:61085"/>
        <dbReference type="EC" id="1.13.11.20"/>
    </reaction>
    <physiologicalReaction direction="left-to-right" evidence="7">
        <dbReference type="Rhea" id="RHEA:20442"/>
    </physiologicalReaction>
</comment>
<dbReference type="Pfam" id="PF07847">
    <property type="entry name" value="PCO_ADO"/>
    <property type="match status" value="1"/>
</dbReference>
<feature type="compositionally biased region" description="Basic and acidic residues" evidence="8">
    <location>
        <begin position="54"/>
        <end position="64"/>
    </location>
</feature>
<dbReference type="Gene3D" id="2.60.120.10">
    <property type="entry name" value="Jelly Rolls"/>
    <property type="match status" value="1"/>
</dbReference>
<evidence type="ECO:0000256" key="2">
    <source>
        <dbReference type="ARBA" id="ARBA00006622"/>
    </source>
</evidence>
<keyword evidence="10" id="KW-1185">Reference proteome</keyword>
<evidence type="ECO:0000256" key="5">
    <source>
        <dbReference type="ARBA" id="ARBA00023002"/>
    </source>
</evidence>
<name>A0ABD1YGC9_9MARC</name>
<evidence type="ECO:0000256" key="8">
    <source>
        <dbReference type="SAM" id="MobiDB-lite"/>
    </source>
</evidence>
<dbReference type="GO" id="GO:0070483">
    <property type="term" value="P:detection of hypoxia"/>
    <property type="evidence" value="ECO:0007669"/>
    <property type="project" value="UniProtKB-ARBA"/>
</dbReference>
<keyword evidence="4" id="KW-0479">Metal-binding</keyword>
<dbReference type="GO" id="GO:0017172">
    <property type="term" value="F:cysteine dioxygenase activity"/>
    <property type="evidence" value="ECO:0007669"/>
    <property type="project" value="UniProtKB-EC"/>
</dbReference>
<dbReference type="Proteomes" id="UP001605036">
    <property type="component" value="Unassembled WGS sequence"/>
</dbReference>
<dbReference type="InterPro" id="IPR012864">
    <property type="entry name" value="PCO/ADO"/>
</dbReference>
<evidence type="ECO:0000256" key="6">
    <source>
        <dbReference type="ARBA" id="ARBA00023004"/>
    </source>
</evidence>
<dbReference type="CDD" id="cd20289">
    <property type="entry name" value="cupin_ADO"/>
    <property type="match status" value="1"/>
</dbReference>
<proteinExistence type="inferred from homology"/>
<reference evidence="9 10" key="1">
    <citation type="submission" date="2024-09" db="EMBL/GenBank/DDBJ databases">
        <title>Chromosome-scale assembly of Riccia fluitans.</title>
        <authorList>
            <person name="Paukszto L."/>
            <person name="Sawicki J."/>
            <person name="Karawczyk K."/>
            <person name="Piernik-Szablinska J."/>
            <person name="Szczecinska M."/>
            <person name="Mazdziarz M."/>
        </authorList>
    </citation>
    <scope>NUCLEOTIDE SEQUENCE [LARGE SCALE GENOMIC DNA]</scope>
    <source>
        <strain evidence="9">Rf_01</strain>
        <tissue evidence="9">Aerial parts of the thallus</tissue>
    </source>
</reference>
<dbReference type="GO" id="GO:0046872">
    <property type="term" value="F:metal ion binding"/>
    <property type="evidence" value="ECO:0007669"/>
    <property type="project" value="UniProtKB-KW"/>
</dbReference>
<accession>A0ABD1YGC9</accession>
<evidence type="ECO:0000313" key="10">
    <source>
        <dbReference type="Proteomes" id="UP001605036"/>
    </source>
</evidence>
<organism evidence="9 10">
    <name type="scientific">Riccia fluitans</name>
    <dbReference type="NCBI Taxonomy" id="41844"/>
    <lineage>
        <taxon>Eukaryota</taxon>
        <taxon>Viridiplantae</taxon>
        <taxon>Streptophyta</taxon>
        <taxon>Embryophyta</taxon>
        <taxon>Marchantiophyta</taxon>
        <taxon>Marchantiopsida</taxon>
        <taxon>Marchantiidae</taxon>
        <taxon>Marchantiales</taxon>
        <taxon>Ricciaceae</taxon>
        <taxon>Riccia</taxon>
    </lineage>
</organism>
<dbReference type="PANTHER" id="PTHR22966">
    <property type="entry name" value="2-AMINOETHANETHIOL DIOXYGENASE"/>
    <property type="match status" value="1"/>
</dbReference>
<protein>
    <recommendedName>
        <fullName evidence="3">cysteine dioxygenase</fullName>
        <ecNumber evidence="3">1.13.11.20</ecNumber>
    </recommendedName>
</protein>
<evidence type="ECO:0000256" key="3">
    <source>
        <dbReference type="ARBA" id="ARBA00013133"/>
    </source>
</evidence>
<dbReference type="InterPro" id="IPR014710">
    <property type="entry name" value="RmlC-like_jellyroll"/>
</dbReference>
<dbReference type="AlphaFoldDB" id="A0ABD1YGC9"/>